<dbReference type="AlphaFoldDB" id="A0A427A1M3"/>
<reference evidence="2 3" key="1">
    <citation type="journal article" date="2014" name="Agronomy (Basel)">
        <title>A Draft Genome Sequence for Ensete ventricosum, the Drought-Tolerant Tree Against Hunger.</title>
        <authorList>
            <person name="Harrison J."/>
            <person name="Moore K.A."/>
            <person name="Paszkiewicz K."/>
            <person name="Jones T."/>
            <person name="Grant M."/>
            <person name="Ambacheew D."/>
            <person name="Muzemil S."/>
            <person name="Studholme D.J."/>
        </authorList>
    </citation>
    <scope>NUCLEOTIDE SEQUENCE [LARGE SCALE GENOMIC DNA]</scope>
</reference>
<gene>
    <name evidence="2" type="ORF">B296_00004812</name>
</gene>
<dbReference type="Proteomes" id="UP000287651">
    <property type="component" value="Unassembled WGS sequence"/>
</dbReference>
<feature type="region of interest" description="Disordered" evidence="1">
    <location>
        <begin position="179"/>
        <end position="203"/>
    </location>
</feature>
<comment type="caution">
    <text evidence="2">The sequence shown here is derived from an EMBL/GenBank/DDBJ whole genome shotgun (WGS) entry which is preliminary data.</text>
</comment>
<evidence type="ECO:0000313" key="2">
    <source>
        <dbReference type="EMBL" id="RRT70114.1"/>
    </source>
</evidence>
<evidence type="ECO:0000313" key="3">
    <source>
        <dbReference type="Proteomes" id="UP000287651"/>
    </source>
</evidence>
<sequence length="346" mass="37923">MAVAVVGDSEGCSKWTLSTRLGSERHRRDWVAGGNRTTMQEDGGARCALPRYGLQIGMTSLSFDSKEITIGDRWLSLEKLSNGYGFVEKGLLRRREKKKKRIGGKSVSLSVMKKGLWHAVGHSGHRCGRMLCFVGKQRSQFEKSTGTSSGKHRNSPKVTTVRPPEAEVPDVVEDVMAAGEGALDRNSPKEALGPKMESSSCASADKHPLLHRIGGRGGWEMESLGYGVGETTQAINSDLTSFTSSGRRDDVGRLVSISLILLAEEAEERHSWTASSAEVIAGGSKRLHSNSRGPRLRLKKRVMAVAEEERRELSFDNTVACSRVRWDLLLFDNKEKACSRQAALIP</sequence>
<dbReference type="EMBL" id="AMZH03004121">
    <property type="protein sequence ID" value="RRT70114.1"/>
    <property type="molecule type" value="Genomic_DNA"/>
</dbReference>
<proteinExistence type="predicted"/>
<accession>A0A427A1M3</accession>
<protein>
    <submittedName>
        <fullName evidence="2">Uncharacterized protein</fullName>
    </submittedName>
</protein>
<organism evidence="2 3">
    <name type="scientific">Ensete ventricosum</name>
    <name type="common">Abyssinian banana</name>
    <name type="synonym">Musa ensete</name>
    <dbReference type="NCBI Taxonomy" id="4639"/>
    <lineage>
        <taxon>Eukaryota</taxon>
        <taxon>Viridiplantae</taxon>
        <taxon>Streptophyta</taxon>
        <taxon>Embryophyta</taxon>
        <taxon>Tracheophyta</taxon>
        <taxon>Spermatophyta</taxon>
        <taxon>Magnoliopsida</taxon>
        <taxon>Liliopsida</taxon>
        <taxon>Zingiberales</taxon>
        <taxon>Musaceae</taxon>
        <taxon>Ensete</taxon>
    </lineage>
</organism>
<feature type="region of interest" description="Disordered" evidence="1">
    <location>
        <begin position="142"/>
        <end position="167"/>
    </location>
</feature>
<name>A0A427A1M3_ENSVE</name>
<evidence type="ECO:0000256" key="1">
    <source>
        <dbReference type="SAM" id="MobiDB-lite"/>
    </source>
</evidence>